<feature type="zinc finger region" description="dksA C4-type" evidence="4">
    <location>
        <begin position="94"/>
        <end position="118"/>
    </location>
</feature>
<evidence type="ECO:0000256" key="2">
    <source>
        <dbReference type="ARBA" id="ARBA00022771"/>
    </source>
</evidence>
<evidence type="ECO:0000313" key="8">
    <source>
        <dbReference type="Proteomes" id="UP000234789"/>
    </source>
</evidence>
<feature type="region of interest" description="Disordered" evidence="5">
    <location>
        <begin position="124"/>
        <end position="188"/>
    </location>
</feature>
<keyword evidence="3" id="KW-0862">Zinc</keyword>
<evidence type="ECO:0000256" key="1">
    <source>
        <dbReference type="ARBA" id="ARBA00022723"/>
    </source>
</evidence>
<keyword evidence="2" id="KW-0863">Zinc-finger</keyword>
<dbReference type="RefSeq" id="WP_043110735.1">
    <property type="nucleotide sequence ID" value="NZ_BIMM01000008.1"/>
</dbReference>
<dbReference type="PANTHER" id="PTHR33823:SF4">
    <property type="entry name" value="GENERAL STRESS PROTEIN 16O"/>
    <property type="match status" value="1"/>
</dbReference>
<dbReference type="OrthoDB" id="9811543at2"/>
<reference evidence="7 8" key="1">
    <citation type="submission" date="2017-05" db="EMBL/GenBank/DDBJ databases">
        <title>Functional genome analysis of Paenibacillus pasadenensis strain R16: insights on endophytic life style and antifungal activity.</title>
        <authorList>
            <person name="Passera A."/>
            <person name="Marcolungo L."/>
            <person name="Casati P."/>
            <person name="Brasca M."/>
            <person name="Quaglino F."/>
            <person name="Delledonne M."/>
        </authorList>
    </citation>
    <scope>NUCLEOTIDE SEQUENCE [LARGE SCALE GENOMIC DNA]</scope>
    <source>
        <strain evidence="7 8">R16</strain>
    </source>
</reference>
<dbReference type="InterPro" id="IPR037187">
    <property type="entry name" value="DnaK_N"/>
</dbReference>
<evidence type="ECO:0000259" key="6">
    <source>
        <dbReference type="Pfam" id="PF01258"/>
    </source>
</evidence>
<dbReference type="InterPro" id="IPR000962">
    <property type="entry name" value="Znf_DskA_TraR"/>
</dbReference>
<dbReference type="NCBIfam" id="TIGR02890">
    <property type="entry name" value="bacill_yteA"/>
    <property type="match status" value="1"/>
</dbReference>
<dbReference type="PROSITE" id="PS51128">
    <property type="entry name" value="ZF_DKSA_2"/>
    <property type="match status" value="1"/>
</dbReference>
<dbReference type="EMBL" id="NFEZ01000004">
    <property type="protein sequence ID" value="PLT46447.1"/>
    <property type="molecule type" value="Genomic_DNA"/>
</dbReference>
<proteinExistence type="predicted"/>
<evidence type="ECO:0000256" key="4">
    <source>
        <dbReference type="PROSITE-ProRule" id="PRU00510"/>
    </source>
</evidence>
<dbReference type="AlphaFoldDB" id="A0A2N5N7W7"/>
<feature type="domain" description="Zinc finger DksA/TraR C4-type" evidence="6">
    <location>
        <begin position="89"/>
        <end position="116"/>
    </location>
</feature>
<dbReference type="SUPFAM" id="SSF57716">
    <property type="entry name" value="Glucocorticoid receptor-like (DNA-binding domain)"/>
    <property type="match status" value="1"/>
</dbReference>
<evidence type="ECO:0000256" key="5">
    <source>
        <dbReference type="SAM" id="MobiDB-lite"/>
    </source>
</evidence>
<feature type="compositionally biased region" description="Basic and acidic residues" evidence="5">
    <location>
        <begin position="141"/>
        <end position="150"/>
    </location>
</feature>
<organism evidence="7 8">
    <name type="scientific">Paenibacillus pasadenensis</name>
    <dbReference type="NCBI Taxonomy" id="217090"/>
    <lineage>
        <taxon>Bacteria</taxon>
        <taxon>Bacillati</taxon>
        <taxon>Bacillota</taxon>
        <taxon>Bacilli</taxon>
        <taxon>Bacillales</taxon>
        <taxon>Paenibacillaceae</taxon>
        <taxon>Paenibacillus</taxon>
    </lineage>
</organism>
<sequence>MTHSPALIGRLKQRLLRQREELIRRDVESDHDGLQESLRDETGELSTIDNHPADIATEMFERGKDIALQEQMDLHRERIDAALAAMIDGSYGRCAVCGEDIPEKRLSALPDTLYCIQHSPRQHVSHRRPAEEAVLRPPFGDSDRDGKDDPGFDGEDAWQTVEHWGTSTSPAMDEMPGDSYQSIGIESDENVGYVEDIESFLATDMTGRHVSVVRNREYKNYMDSGRGEELPSD</sequence>
<dbReference type="Gene3D" id="1.20.120.910">
    <property type="entry name" value="DksA, coiled-coil domain"/>
    <property type="match status" value="1"/>
</dbReference>
<keyword evidence="1" id="KW-0479">Metal-binding</keyword>
<gene>
    <name evidence="7" type="ORF">B8V81_4878</name>
</gene>
<dbReference type="SUPFAM" id="SSF109635">
    <property type="entry name" value="DnaK suppressor protein DksA, alpha-hairpin domain"/>
    <property type="match status" value="1"/>
</dbReference>
<protein>
    <submittedName>
        <fullName evidence="7">DnaK suppressor protein</fullName>
    </submittedName>
</protein>
<evidence type="ECO:0000256" key="3">
    <source>
        <dbReference type="ARBA" id="ARBA00022833"/>
    </source>
</evidence>
<accession>A0A2N5N7W7</accession>
<dbReference type="InterPro" id="IPR014240">
    <property type="entry name" value="YteA"/>
</dbReference>
<evidence type="ECO:0000313" key="7">
    <source>
        <dbReference type="EMBL" id="PLT46447.1"/>
    </source>
</evidence>
<dbReference type="Pfam" id="PF01258">
    <property type="entry name" value="zf-dskA_traR"/>
    <property type="match status" value="1"/>
</dbReference>
<comment type="caution">
    <text evidence="7">The sequence shown here is derived from an EMBL/GenBank/DDBJ whole genome shotgun (WGS) entry which is preliminary data.</text>
</comment>
<dbReference type="Proteomes" id="UP000234789">
    <property type="component" value="Unassembled WGS sequence"/>
</dbReference>
<dbReference type="PANTHER" id="PTHR33823">
    <property type="entry name" value="RNA POLYMERASE-BINDING TRANSCRIPTION FACTOR DKSA-RELATED"/>
    <property type="match status" value="1"/>
</dbReference>
<dbReference type="GO" id="GO:0008270">
    <property type="term" value="F:zinc ion binding"/>
    <property type="evidence" value="ECO:0007669"/>
    <property type="project" value="UniProtKB-KW"/>
</dbReference>
<keyword evidence="8" id="KW-1185">Reference proteome</keyword>
<name>A0A2N5N7W7_9BACL</name>